<dbReference type="Proteomes" id="UP000217311">
    <property type="component" value="Chromosome"/>
</dbReference>
<dbReference type="EMBL" id="CP023315">
    <property type="protein sequence ID" value="ATC31669.1"/>
    <property type="molecule type" value="Genomic_DNA"/>
</dbReference>
<dbReference type="InterPro" id="IPR023214">
    <property type="entry name" value="HAD_sf"/>
</dbReference>
<sequence>MIGRIGLSVRAKLAGCGLTEGIERVGKNAVSRYELVIFDFDGTLADSAAWMMRAVNPMARRYGFKTVTEDEIEMLRGRSTREVIRYLGVSPWKLPLIARAGKKLMAADAHTIPLFPETEKMLRALHAAGVKIAVVSSNSETVIRRVLGEELGDLITLYACGASLFGKARKFKQVTRQGVARDKIICIGDETRDIEAARAVGLDCGAVGWGYAKPSILAQHGPTVSFSSMSEIISYVGASKAAVGGD</sequence>
<dbReference type="InterPro" id="IPR023198">
    <property type="entry name" value="PGP-like_dom2"/>
</dbReference>
<dbReference type="SFLD" id="SFLDG01129">
    <property type="entry name" value="C1.5:_HAD__Beta-PGM__Phosphata"/>
    <property type="match status" value="1"/>
</dbReference>
<dbReference type="AlphaFoldDB" id="A0A290MPE8"/>
<dbReference type="Gene3D" id="1.10.150.240">
    <property type="entry name" value="Putative phosphatase, domain 2"/>
    <property type="match status" value="1"/>
</dbReference>
<keyword evidence="1" id="KW-0378">Hydrolase</keyword>
<name>A0A290MPE8_CAUVI</name>
<dbReference type="InterPro" id="IPR050155">
    <property type="entry name" value="HAD-like_hydrolase_sf"/>
</dbReference>
<dbReference type="InterPro" id="IPR036412">
    <property type="entry name" value="HAD-like_sf"/>
</dbReference>
<evidence type="ECO:0000313" key="2">
    <source>
        <dbReference type="Proteomes" id="UP000217311"/>
    </source>
</evidence>
<dbReference type="SFLD" id="SFLDS00003">
    <property type="entry name" value="Haloacid_Dehalogenase"/>
    <property type="match status" value="1"/>
</dbReference>
<protein>
    <submittedName>
        <fullName evidence="1">HAD family hydrolase</fullName>
    </submittedName>
</protein>
<dbReference type="SUPFAM" id="SSF56784">
    <property type="entry name" value="HAD-like"/>
    <property type="match status" value="1"/>
</dbReference>
<proteinExistence type="predicted"/>
<gene>
    <name evidence="1" type="ORF">CA606_04470</name>
</gene>
<dbReference type="GO" id="GO:0006281">
    <property type="term" value="P:DNA repair"/>
    <property type="evidence" value="ECO:0007669"/>
    <property type="project" value="TreeGrafter"/>
</dbReference>
<dbReference type="PANTHER" id="PTHR43434">
    <property type="entry name" value="PHOSPHOGLYCOLATE PHOSPHATASE"/>
    <property type="match status" value="1"/>
</dbReference>
<accession>A0A290MPE8</accession>
<dbReference type="Pfam" id="PF13419">
    <property type="entry name" value="HAD_2"/>
    <property type="match status" value="1"/>
</dbReference>
<dbReference type="GO" id="GO:0005829">
    <property type="term" value="C:cytosol"/>
    <property type="evidence" value="ECO:0007669"/>
    <property type="project" value="TreeGrafter"/>
</dbReference>
<dbReference type="PANTHER" id="PTHR43434:SF13">
    <property type="entry name" value="PHOSPHOGLYCOLATE PHOSPHATASE"/>
    <property type="match status" value="1"/>
</dbReference>
<evidence type="ECO:0000313" key="1">
    <source>
        <dbReference type="EMBL" id="ATC31669.1"/>
    </source>
</evidence>
<dbReference type="InterPro" id="IPR041492">
    <property type="entry name" value="HAD_2"/>
</dbReference>
<organism evidence="1 2">
    <name type="scientific">Caulobacter vibrioides</name>
    <name type="common">Caulobacter crescentus</name>
    <dbReference type="NCBI Taxonomy" id="155892"/>
    <lineage>
        <taxon>Bacteria</taxon>
        <taxon>Pseudomonadati</taxon>
        <taxon>Pseudomonadota</taxon>
        <taxon>Alphaproteobacteria</taxon>
        <taxon>Caulobacterales</taxon>
        <taxon>Caulobacteraceae</taxon>
        <taxon>Caulobacter</taxon>
    </lineage>
</organism>
<dbReference type="Gene3D" id="3.40.50.1000">
    <property type="entry name" value="HAD superfamily/HAD-like"/>
    <property type="match status" value="1"/>
</dbReference>
<reference evidence="2" key="1">
    <citation type="submission" date="2017-09" db="EMBL/GenBank/DDBJ databases">
        <title>Genome evolution observed in wild isolates of Caulobacter crescentus.</title>
        <authorList>
            <person name="Ely B."/>
            <person name="Wilson K."/>
            <person name="Scott D."/>
        </authorList>
    </citation>
    <scope>NUCLEOTIDE SEQUENCE [LARGE SCALE GENOMIC DNA]</scope>
    <source>
        <strain evidence="2">CB13b1a</strain>
    </source>
</reference>
<dbReference type="CDD" id="cd04303">
    <property type="entry name" value="HAD_PGPase"/>
    <property type="match status" value="1"/>
</dbReference>
<dbReference type="GO" id="GO:0008967">
    <property type="term" value="F:phosphoglycolate phosphatase activity"/>
    <property type="evidence" value="ECO:0007669"/>
    <property type="project" value="TreeGrafter"/>
</dbReference>